<gene>
    <name evidence="1" type="ordered locus">LOC_Os10g20500</name>
</gene>
<organism evidence="1">
    <name type="scientific">Oryza sativa subsp. japonica</name>
    <name type="common">Rice</name>
    <dbReference type="NCBI Taxonomy" id="39947"/>
    <lineage>
        <taxon>Eukaryota</taxon>
        <taxon>Viridiplantae</taxon>
        <taxon>Streptophyta</taxon>
        <taxon>Embryophyta</taxon>
        <taxon>Tracheophyta</taxon>
        <taxon>Spermatophyta</taxon>
        <taxon>Magnoliopsida</taxon>
        <taxon>Liliopsida</taxon>
        <taxon>Poales</taxon>
        <taxon>Poaceae</taxon>
        <taxon>BOP clade</taxon>
        <taxon>Oryzoideae</taxon>
        <taxon>Oryzeae</taxon>
        <taxon>Oryzinae</taxon>
        <taxon>Oryza</taxon>
        <taxon>Oryza sativa</taxon>
    </lineage>
</organism>
<reference evidence="1" key="2">
    <citation type="submission" date="2003-05" db="EMBL/GenBank/DDBJ databases">
        <authorList>
            <person name="Buell C.R."/>
            <person name="Wing R.A."/>
            <person name="McCombie W.R."/>
            <person name="Messing J."/>
            <person name="Yuan Q."/>
            <person name="Ouyang S."/>
        </authorList>
    </citation>
    <scope>NUCLEOTIDE SEQUENCE</scope>
</reference>
<protein>
    <submittedName>
        <fullName evidence="1">Uncharacterized protein</fullName>
    </submittedName>
</protein>
<sequence>MMCIVVYLDYFLLINNHAEKVMICLAYVPWQALLHAYLHGRPKARMELGLLLEPGPGASNADLAAADMSKVLQVKITAEQAEMASLVDKPFTNKPFGLFSGEFARRHGFHLLGTTSTWLLDAVLLLSRHLLAAFLSSSLTTAAAFLSSSLTTAAVEAVQTSLSWARKVAGSMGLRIQLAHTNTNGPSVCSCSATAVSRSQLETSMPRRWMVAWDCGWALGASSLESAAVVPTTRSGSNVDARMLRRNEGGRRGRKKNKGLE</sequence>
<evidence type="ECO:0000313" key="1">
    <source>
        <dbReference type="EMBL" id="ABB47263.1"/>
    </source>
</evidence>
<dbReference type="AlphaFoldDB" id="Q339L4"/>
<reference evidence="1" key="1">
    <citation type="journal article" date="2003" name="Science">
        <title>In-depth view of structure, activity, and evolution of rice chromosome 10.</title>
        <authorList>
            <consortium name="Rice Chromosome 10 Sequencing Consortium"/>
        </authorList>
    </citation>
    <scope>NUCLEOTIDE SEQUENCE [LARGE SCALE GENOMIC DNA]</scope>
</reference>
<dbReference type="EMBL" id="DP000086">
    <property type="protein sequence ID" value="ABB47263.1"/>
    <property type="molecule type" value="Genomic_DNA"/>
</dbReference>
<reference evidence="1" key="3">
    <citation type="submission" date="2006-07" db="EMBL/GenBank/DDBJ databases">
        <authorList>
            <person name="Buell R."/>
        </authorList>
    </citation>
    <scope>NUCLEOTIDE SEQUENCE</scope>
</reference>
<name>Q339L4_ORYSJ</name>
<accession>Q339L4</accession>
<proteinExistence type="predicted"/>